<evidence type="ECO:0000313" key="1">
    <source>
        <dbReference type="Proteomes" id="UP000887565"/>
    </source>
</evidence>
<sequence length="61" mass="6795">VDPGKEIGSPLTIINNFVGFKVLIELGKDIYIRLTIANSCSIDFFKKSSVLQHFRTILVGK</sequence>
<dbReference type="AlphaFoldDB" id="A0A915JVW1"/>
<dbReference type="WBParaSite" id="nRc.2.0.1.t30169-RA">
    <property type="protein sequence ID" value="nRc.2.0.1.t30169-RA"/>
    <property type="gene ID" value="nRc.2.0.1.g30169"/>
</dbReference>
<name>A0A915JVW1_ROMCU</name>
<reference evidence="2" key="1">
    <citation type="submission" date="2022-11" db="UniProtKB">
        <authorList>
            <consortium name="WormBaseParasite"/>
        </authorList>
    </citation>
    <scope>IDENTIFICATION</scope>
</reference>
<dbReference type="Proteomes" id="UP000887565">
    <property type="component" value="Unplaced"/>
</dbReference>
<organism evidence="1 2">
    <name type="scientific">Romanomermis culicivorax</name>
    <name type="common">Nematode worm</name>
    <dbReference type="NCBI Taxonomy" id="13658"/>
    <lineage>
        <taxon>Eukaryota</taxon>
        <taxon>Metazoa</taxon>
        <taxon>Ecdysozoa</taxon>
        <taxon>Nematoda</taxon>
        <taxon>Enoplea</taxon>
        <taxon>Dorylaimia</taxon>
        <taxon>Mermithida</taxon>
        <taxon>Mermithoidea</taxon>
        <taxon>Mermithidae</taxon>
        <taxon>Romanomermis</taxon>
    </lineage>
</organism>
<evidence type="ECO:0000313" key="2">
    <source>
        <dbReference type="WBParaSite" id="nRc.2.0.1.t30169-RA"/>
    </source>
</evidence>
<keyword evidence="1" id="KW-1185">Reference proteome</keyword>
<protein>
    <submittedName>
        <fullName evidence="2">Uncharacterized protein</fullName>
    </submittedName>
</protein>
<proteinExistence type="predicted"/>
<accession>A0A915JVW1</accession>